<proteinExistence type="predicted"/>
<reference evidence="3 4" key="1">
    <citation type="submission" date="2023-04" db="EMBL/GenBank/DDBJ databases">
        <title>Neorhizobium petrolearium OS53, complete genome.</title>
        <authorList>
            <person name="Yu T."/>
        </authorList>
    </citation>
    <scope>NUCLEOTIDE SEQUENCE [LARGE SCALE GENOMIC DNA]</scope>
    <source>
        <strain evidence="3 4">OS53</strain>
    </source>
</reference>
<feature type="domain" description="Integrase catalytic" evidence="2">
    <location>
        <begin position="298"/>
        <end position="512"/>
    </location>
</feature>
<accession>A0ABY8M8R1</accession>
<evidence type="ECO:0000313" key="3">
    <source>
        <dbReference type="EMBL" id="WGI70943.1"/>
    </source>
</evidence>
<feature type="region of interest" description="Disordered" evidence="1">
    <location>
        <begin position="718"/>
        <end position="775"/>
    </location>
</feature>
<dbReference type="Gene3D" id="3.30.420.10">
    <property type="entry name" value="Ribonuclease H-like superfamily/Ribonuclease H"/>
    <property type="match status" value="1"/>
</dbReference>
<keyword evidence="4" id="KW-1185">Reference proteome</keyword>
<dbReference type="EMBL" id="CP123000">
    <property type="protein sequence ID" value="WGI70943.1"/>
    <property type="molecule type" value="Genomic_DNA"/>
</dbReference>
<sequence length="775" mass="88392">MSFSSSHFEFLKPVQTAQDLELPMYDVHEVDGQMFDLRPGDRSIILSDDHQRYTEVRFKEWLQLSRNSRKLAVFVRLESNEQITISNAGLRKLERAHRIRPVGTNGRHNAPGSWMTLPPADLEAAERAMDYVDRYYRYKETLRANRGLSRELTKAFLTEIAEERGEPPPSYEWLLRMVGRDRGGTGFDRVMNFARKPRRGNESLRLPLLIHEALEIAAHFAWSQPSGDYKTLREHFISLMMNDERFASVRHLGIKDSGASLISKSTFDERLGSVDKYTRALLRFGAEQAANENQQYIRIHRPQCLMDIVDVDHLKTDLVAYLDENPLAFGRLDLIVFRERMSGVILAAVPSFGDPSYTTFARGLELAIFGMEGRLRAGVSWPWFGLFNKLGVDNALHFISDSIKEAAKSLGFDIIEHRPAKPGDKGALERFLGTLSRDVFHMLPGSTMESPKIRQMFGEDRDMAVPLLALSEVETVIQYWIANVYHQEPRQGLGGDLTTHEGVPAELWTKHEASIPRRPLLDRTIFTRLAGKHARVTVQKDGVRAHDVTWNAPGLLALSLHPKTKRAVTGRDSTKFDLHINPFNIAQAWVVDPYRHELIEVQAVGPDLEYCTDMSFDVHKSVQSFRRKEAKARREVPTLLKARQMMHQMLVELIDQYRKKMNLRGKLAKLFKRHFIADHRRKVLELARRDADGTYHMATAAVVNTNVYTVPIDITDDASPSAPVVLEPETPNTRKRKKADDSHQKAPPRKVTPPPAPDDDDDIDDLLARNPGWKK</sequence>
<dbReference type="SUPFAM" id="SSF53098">
    <property type="entry name" value="Ribonuclease H-like"/>
    <property type="match status" value="1"/>
</dbReference>
<evidence type="ECO:0000313" key="4">
    <source>
        <dbReference type="Proteomes" id="UP001227095"/>
    </source>
</evidence>
<dbReference type="RefSeq" id="WP_227703364.1">
    <property type="nucleotide sequence ID" value="NZ_CP123000.1"/>
</dbReference>
<evidence type="ECO:0000256" key="1">
    <source>
        <dbReference type="SAM" id="MobiDB-lite"/>
    </source>
</evidence>
<dbReference type="InterPro" id="IPR012337">
    <property type="entry name" value="RNaseH-like_sf"/>
</dbReference>
<organism evidence="3 4">
    <name type="scientific">Neorhizobium petrolearium</name>
    <dbReference type="NCBI Taxonomy" id="515361"/>
    <lineage>
        <taxon>Bacteria</taxon>
        <taxon>Pseudomonadati</taxon>
        <taxon>Pseudomonadota</taxon>
        <taxon>Alphaproteobacteria</taxon>
        <taxon>Hyphomicrobiales</taxon>
        <taxon>Rhizobiaceae</taxon>
        <taxon>Rhizobium/Agrobacterium group</taxon>
        <taxon>Neorhizobium</taxon>
    </lineage>
</organism>
<name>A0ABY8M8R1_9HYPH</name>
<protein>
    <recommendedName>
        <fullName evidence="2">Integrase catalytic domain-containing protein</fullName>
    </recommendedName>
</protein>
<dbReference type="PROSITE" id="PS50994">
    <property type="entry name" value="INTEGRASE"/>
    <property type="match status" value="1"/>
</dbReference>
<dbReference type="InterPro" id="IPR036397">
    <property type="entry name" value="RNaseH_sf"/>
</dbReference>
<dbReference type="Proteomes" id="UP001227095">
    <property type="component" value="Chromosome"/>
</dbReference>
<gene>
    <name evidence="3" type="ORF">QEO92_13325</name>
</gene>
<evidence type="ECO:0000259" key="2">
    <source>
        <dbReference type="PROSITE" id="PS50994"/>
    </source>
</evidence>
<dbReference type="InterPro" id="IPR001584">
    <property type="entry name" value="Integrase_cat-core"/>
</dbReference>